<dbReference type="GO" id="GO:0006520">
    <property type="term" value="P:amino acid metabolic process"/>
    <property type="evidence" value="ECO:0007669"/>
    <property type="project" value="TreeGrafter"/>
</dbReference>
<dbReference type="GO" id="GO:0008483">
    <property type="term" value="F:transaminase activity"/>
    <property type="evidence" value="ECO:0007669"/>
    <property type="project" value="UniProtKB-KW"/>
</dbReference>
<protein>
    <submittedName>
        <fullName evidence="3">Putative aminotransferase</fullName>
    </submittedName>
</protein>
<feature type="domain" description="Aminotransferase class I/classII large" evidence="2">
    <location>
        <begin position="7"/>
        <end position="261"/>
    </location>
</feature>
<dbReference type="PANTHER" id="PTHR43795:SF39">
    <property type="entry name" value="AMINOTRANSFERASE CLASS I_CLASSII DOMAIN-CONTAINING PROTEIN"/>
    <property type="match status" value="1"/>
</dbReference>
<keyword evidence="4" id="KW-1185">Reference proteome</keyword>
<evidence type="ECO:0000313" key="4">
    <source>
        <dbReference type="Proteomes" id="UP000315522"/>
    </source>
</evidence>
<dbReference type="AlphaFoldDB" id="A0A559M2N9"/>
<dbReference type="SUPFAM" id="SSF53383">
    <property type="entry name" value="PLP-dependent transferases"/>
    <property type="match status" value="1"/>
</dbReference>
<dbReference type="InterPro" id="IPR050478">
    <property type="entry name" value="Ethylene_sulfur-biosynth"/>
</dbReference>
<dbReference type="InterPro" id="IPR004839">
    <property type="entry name" value="Aminotransferase_I/II_large"/>
</dbReference>
<keyword evidence="3" id="KW-0032">Aminotransferase</keyword>
<reference evidence="3 4" key="1">
    <citation type="submission" date="2018-05" db="EMBL/GenBank/DDBJ databases">
        <title>Genome sequencing and assembly of the regulated plant pathogen Lachnellula willkommii and related sister species for the development of diagnostic species identification markers.</title>
        <authorList>
            <person name="Giroux E."/>
            <person name="Bilodeau G."/>
        </authorList>
    </citation>
    <scope>NUCLEOTIDE SEQUENCE [LARGE SCALE GENOMIC DNA]</scope>
    <source>
        <strain evidence="3 4">CBS 172.35</strain>
    </source>
</reference>
<dbReference type="Proteomes" id="UP000315522">
    <property type="component" value="Unassembled WGS sequence"/>
</dbReference>
<dbReference type="InterPro" id="IPR015424">
    <property type="entry name" value="PyrdxlP-dep_Trfase"/>
</dbReference>
<proteinExistence type="predicted"/>
<dbReference type="Pfam" id="PF00155">
    <property type="entry name" value="Aminotran_1_2"/>
    <property type="match status" value="1"/>
</dbReference>
<dbReference type="InterPro" id="IPR015422">
    <property type="entry name" value="PyrdxlP-dep_Trfase_small"/>
</dbReference>
<organism evidence="3 4">
    <name type="scientific">Lachnellula willkommii</name>
    <dbReference type="NCBI Taxonomy" id="215461"/>
    <lineage>
        <taxon>Eukaryota</taxon>
        <taxon>Fungi</taxon>
        <taxon>Dikarya</taxon>
        <taxon>Ascomycota</taxon>
        <taxon>Pezizomycotina</taxon>
        <taxon>Leotiomycetes</taxon>
        <taxon>Helotiales</taxon>
        <taxon>Lachnaceae</taxon>
        <taxon>Lachnellula</taxon>
    </lineage>
</organism>
<evidence type="ECO:0000259" key="2">
    <source>
        <dbReference type="Pfam" id="PF00155"/>
    </source>
</evidence>
<dbReference type="Gene3D" id="3.90.1150.10">
    <property type="entry name" value="Aspartate Aminotransferase, domain 1"/>
    <property type="match status" value="1"/>
</dbReference>
<name>A0A559M2N9_9HELO</name>
<evidence type="ECO:0000313" key="3">
    <source>
        <dbReference type="EMBL" id="TVY87214.1"/>
    </source>
</evidence>
<comment type="caution">
    <text evidence="3">The sequence shown here is derived from an EMBL/GenBank/DDBJ whole genome shotgun (WGS) entry which is preliminary data.</text>
</comment>
<evidence type="ECO:0000256" key="1">
    <source>
        <dbReference type="ARBA" id="ARBA00022898"/>
    </source>
</evidence>
<dbReference type="EMBL" id="QGML01002644">
    <property type="protein sequence ID" value="TVY87214.1"/>
    <property type="molecule type" value="Genomic_DNA"/>
</dbReference>
<accession>A0A559M2N9</accession>
<keyword evidence="1" id="KW-0663">Pyridoxal phosphate</keyword>
<gene>
    <name evidence="3" type="primary">aclI_1</name>
    <name evidence="3" type="ORF">LAWI1_G005388</name>
</gene>
<dbReference type="PANTHER" id="PTHR43795">
    <property type="entry name" value="BIFUNCTIONAL ASPARTATE AMINOTRANSFERASE AND GLUTAMATE/ASPARTATE-PREPHENATE AMINOTRANSFERASE-RELATED"/>
    <property type="match status" value="1"/>
</dbReference>
<keyword evidence="3" id="KW-0808">Transferase</keyword>
<sequence length="270" mass="29683">MDIVSTIRTAYESAPDPRKIRAVVVTNPTNPLAQCYPREVIEAIMKFCEEKGLPYVSDEAYALCQFSKGTPFISALEVGEGILDRSRVHVIWTASKAFLALAGLESEKQVPNRGETGAEMKQGCIITQANPLLLAGVSLATYIQCSTLSNTYLTAILKSPALPGLLETNLERLAHNYSILTDALTPLRFDFLPANAGLFVFVKVVKDAQTWEEEANVIRRFAEYGVKVSPGREYVGEDGEKGWARIGFSVPETMLRDAISRMKTCVVDAE</sequence>
<dbReference type="InterPro" id="IPR015421">
    <property type="entry name" value="PyrdxlP-dep_Trfase_major"/>
</dbReference>
<dbReference type="Gene3D" id="3.40.640.10">
    <property type="entry name" value="Type I PLP-dependent aspartate aminotransferase-like (Major domain)"/>
    <property type="match status" value="1"/>
</dbReference>
<dbReference type="GO" id="GO:0030170">
    <property type="term" value="F:pyridoxal phosphate binding"/>
    <property type="evidence" value="ECO:0007669"/>
    <property type="project" value="InterPro"/>
</dbReference>
<dbReference type="CDD" id="cd00609">
    <property type="entry name" value="AAT_like"/>
    <property type="match status" value="1"/>
</dbReference>